<reference evidence="2" key="1">
    <citation type="submission" date="2020-05" db="EMBL/GenBank/DDBJ databases">
        <authorList>
            <person name="Chiriac C."/>
            <person name="Salcher M."/>
            <person name="Ghai R."/>
            <person name="Kavagutti S V."/>
        </authorList>
    </citation>
    <scope>NUCLEOTIDE SEQUENCE</scope>
</reference>
<evidence type="ECO:0000256" key="1">
    <source>
        <dbReference type="SAM" id="MobiDB-lite"/>
    </source>
</evidence>
<name>A0A6J7BNU7_9ZZZZ</name>
<protein>
    <submittedName>
        <fullName evidence="2">Unannotated protein</fullName>
    </submittedName>
</protein>
<evidence type="ECO:0000313" key="2">
    <source>
        <dbReference type="EMBL" id="CAB4845639.1"/>
    </source>
</evidence>
<accession>A0A6J7BNU7</accession>
<dbReference type="AlphaFoldDB" id="A0A6J7BNU7"/>
<proteinExistence type="predicted"/>
<dbReference type="EMBL" id="CAFAZX010000138">
    <property type="protein sequence ID" value="CAB4845639.1"/>
    <property type="molecule type" value="Genomic_DNA"/>
</dbReference>
<feature type="region of interest" description="Disordered" evidence="1">
    <location>
        <begin position="1"/>
        <end position="50"/>
    </location>
</feature>
<feature type="compositionally biased region" description="Low complexity" evidence="1">
    <location>
        <begin position="19"/>
        <end position="30"/>
    </location>
</feature>
<organism evidence="2">
    <name type="scientific">freshwater metagenome</name>
    <dbReference type="NCBI Taxonomy" id="449393"/>
    <lineage>
        <taxon>unclassified sequences</taxon>
        <taxon>metagenomes</taxon>
        <taxon>ecological metagenomes</taxon>
    </lineage>
</organism>
<gene>
    <name evidence="2" type="ORF">UFOPK3241_01496</name>
</gene>
<sequence>MNRSGEGSKLGNGLGNGSSNGSSNEVSGSNPPAAEEILGVHNTPREIIEG</sequence>
<feature type="compositionally biased region" description="Gly residues" evidence="1">
    <location>
        <begin position="8"/>
        <end position="18"/>
    </location>
</feature>